<dbReference type="InterPro" id="IPR052110">
    <property type="entry name" value="MCFD2-like"/>
</dbReference>
<dbReference type="InterPro" id="IPR011992">
    <property type="entry name" value="EF-hand-dom_pair"/>
</dbReference>
<evidence type="ECO:0000259" key="5">
    <source>
        <dbReference type="PROSITE" id="PS50222"/>
    </source>
</evidence>
<dbReference type="Proteomes" id="UP000625711">
    <property type="component" value="Unassembled WGS sequence"/>
</dbReference>
<feature type="domain" description="EF-hand" evidence="5">
    <location>
        <begin position="163"/>
        <end position="198"/>
    </location>
</feature>
<accession>A0A834J363</accession>
<dbReference type="Gene3D" id="1.10.238.10">
    <property type="entry name" value="EF-hand"/>
    <property type="match status" value="1"/>
</dbReference>
<reference evidence="6" key="1">
    <citation type="submission" date="2020-08" db="EMBL/GenBank/DDBJ databases">
        <title>Genome sequencing and assembly of the red palm weevil Rhynchophorus ferrugineus.</title>
        <authorList>
            <person name="Dias G.B."/>
            <person name="Bergman C.M."/>
            <person name="Manee M."/>
        </authorList>
    </citation>
    <scope>NUCLEOTIDE SEQUENCE</scope>
    <source>
        <strain evidence="6">AA-2017</strain>
        <tissue evidence="6">Whole larva</tissue>
    </source>
</reference>
<dbReference type="PANTHER" id="PTHR23104">
    <property type="entry name" value="MULTIPLE COAGULATION FACTOR DEFICIENCY PROTEIN 2 NEURAL STEM CELL DERIVED NEURONAL SURVIVAL PROTEIN"/>
    <property type="match status" value="1"/>
</dbReference>
<feature type="compositionally biased region" description="Basic and acidic residues" evidence="4">
    <location>
        <begin position="189"/>
        <end position="200"/>
    </location>
</feature>
<evidence type="ECO:0000256" key="2">
    <source>
        <dbReference type="ARBA" id="ARBA00022737"/>
    </source>
</evidence>
<evidence type="ECO:0000256" key="1">
    <source>
        <dbReference type="ARBA" id="ARBA00022729"/>
    </source>
</evidence>
<feature type="region of interest" description="Disordered" evidence="4">
    <location>
        <begin position="182"/>
        <end position="208"/>
    </location>
</feature>
<keyword evidence="1" id="KW-0732">Signal</keyword>
<evidence type="ECO:0000313" key="6">
    <source>
        <dbReference type="EMBL" id="KAF7287202.1"/>
    </source>
</evidence>
<evidence type="ECO:0000313" key="7">
    <source>
        <dbReference type="Proteomes" id="UP000625711"/>
    </source>
</evidence>
<sequence>MERRRRETKDSTSNWEKVTHPCSEKHLTDMRKLPWQVALFIVSWLAISDARGPHHPRGEVVRRHTHYKPGKKAEKMTQDDQLLHDKDHLQEHLDEVAPKVDLSKMTEDELEVYYFLLHDSDKNSKLDGLELLNAILHTTHDETSAAGQHNNIATSTNSEDFDNFVDLVDQVLRDEDKNHDGYLDYSEYVDSRKRSHDHGDPPPMVDQV</sequence>
<evidence type="ECO:0000256" key="3">
    <source>
        <dbReference type="ARBA" id="ARBA00022837"/>
    </source>
</evidence>
<dbReference type="PROSITE" id="PS50222">
    <property type="entry name" value="EF_HAND_2"/>
    <property type="match status" value="1"/>
</dbReference>
<comment type="caution">
    <text evidence="6">The sequence shown here is derived from an EMBL/GenBank/DDBJ whole genome shotgun (WGS) entry which is preliminary data.</text>
</comment>
<dbReference type="AlphaFoldDB" id="A0A834J363"/>
<dbReference type="SUPFAM" id="SSF47473">
    <property type="entry name" value="EF-hand"/>
    <property type="match status" value="1"/>
</dbReference>
<keyword evidence="7" id="KW-1185">Reference proteome</keyword>
<dbReference type="EMBL" id="JAACXV010000015">
    <property type="protein sequence ID" value="KAF7287202.1"/>
    <property type="molecule type" value="Genomic_DNA"/>
</dbReference>
<keyword evidence="2" id="KW-0677">Repeat</keyword>
<dbReference type="PANTHER" id="PTHR23104:SF1">
    <property type="entry name" value="EF-HAND DOMAIN-CONTAINING PROTEIN"/>
    <property type="match status" value="1"/>
</dbReference>
<dbReference type="InterPro" id="IPR002048">
    <property type="entry name" value="EF_hand_dom"/>
</dbReference>
<dbReference type="PROSITE" id="PS00018">
    <property type="entry name" value="EF_HAND_1"/>
    <property type="match status" value="1"/>
</dbReference>
<dbReference type="OrthoDB" id="289247at2759"/>
<proteinExistence type="predicted"/>
<protein>
    <recommendedName>
        <fullName evidence="5">EF-hand domain-containing protein</fullName>
    </recommendedName>
</protein>
<dbReference type="InterPro" id="IPR018247">
    <property type="entry name" value="EF_Hand_1_Ca_BS"/>
</dbReference>
<keyword evidence="3" id="KW-0106">Calcium</keyword>
<evidence type="ECO:0000256" key="4">
    <source>
        <dbReference type="SAM" id="MobiDB-lite"/>
    </source>
</evidence>
<name>A0A834J363_RHYFE</name>
<gene>
    <name evidence="6" type="ORF">GWI33_002023</name>
</gene>
<dbReference type="GO" id="GO:0005509">
    <property type="term" value="F:calcium ion binding"/>
    <property type="evidence" value="ECO:0007669"/>
    <property type="project" value="InterPro"/>
</dbReference>
<organism evidence="6 7">
    <name type="scientific">Rhynchophorus ferrugineus</name>
    <name type="common">Red palm weevil</name>
    <name type="synonym">Curculio ferrugineus</name>
    <dbReference type="NCBI Taxonomy" id="354439"/>
    <lineage>
        <taxon>Eukaryota</taxon>
        <taxon>Metazoa</taxon>
        <taxon>Ecdysozoa</taxon>
        <taxon>Arthropoda</taxon>
        <taxon>Hexapoda</taxon>
        <taxon>Insecta</taxon>
        <taxon>Pterygota</taxon>
        <taxon>Neoptera</taxon>
        <taxon>Endopterygota</taxon>
        <taxon>Coleoptera</taxon>
        <taxon>Polyphaga</taxon>
        <taxon>Cucujiformia</taxon>
        <taxon>Curculionidae</taxon>
        <taxon>Dryophthorinae</taxon>
        <taxon>Rhynchophorus</taxon>
    </lineage>
</organism>